<organism evidence="1 2">
    <name type="scientific">Gossypium klotzschianum</name>
    <dbReference type="NCBI Taxonomy" id="34286"/>
    <lineage>
        <taxon>Eukaryota</taxon>
        <taxon>Viridiplantae</taxon>
        <taxon>Streptophyta</taxon>
        <taxon>Embryophyta</taxon>
        <taxon>Tracheophyta</taxon>
        <taxon>Spermatophyta</taxon>
        <taxon>Magnoliopsida</taxon>
        <taxon>eudicotyledons</taxon>
        <taxon>Gunneridae</taxon>
        <taxon>Pentapetalae</taxon>
        <taxon>rosids</taxon>
        <taxon>malvids</taxon>
        <taxon>Malvales</taxon>
        <taxon>Malvaceae</taxon>
        <taxon>Malvoideae</taxon>
        <taxon>Gossypium</taxon>
    </lineage>
</organism>
<keyword evidence="2" id="KW-1185">Reference proteome</keyword>
<dbReference type="Proteomes" id="UP000593573">
    <property type="component" value="Unassembled WGS sequence"/>
</dbReference>
<gene>
    <name evidence="1" type="ORF">Goklo_023262</name>
</gene>
<dbReference type="EMBL" id="JABFAB010000001">
    <property type="protein sequence ID" value="MBA0640310.1"/>
    <property type="molecule type" value="Genomic_DNA"/>
</dbReference>
<comment type="caution">
    <text evidence="1">The sequence shown here is derived from an EMBL/GenBank/DDBJ whole genome shotgun (WGS) entry which is preliminary data.</text>
</comment>
<evidence type="ECO:0000313" key="1">
    <source>
        <dbReference type="EMBL" id="MBA0640310.1"/>
    </source>
</evidence>
<dbReference type="OrthoDB" id="1002340at2759"/>
<proteinExistence type="predicted"/>
<reference evidence="1 2" key="1">
    <citation type="journal article" date="2019" name="Genome Biol. Evol.">
        <title>Insights into the evolution of the New World diploid cottons (Gossypium, subgenus Houzingenia) based on genome sequencing.</title>
        <authorList>
            <person name="Grover C.E."/>
            <person name="Arick M.A. 2nd"/>
            <person name="Thrash A."/>
            <person name="Conover J.L."/>
            <person name="Sanders W.S."/>
            <person name="Peterson D.G."/>
            <person name="Frelichowski J.E."/>
            <person name="Scheffler J.A."/>
            <person name="Scheffler B.E."/>
            <person name="Wendel J.F."/>
        </authorList>
    </citation>
    <scope>NUCLEOTIDE SEQUENCE [LARGE SCALE GENOMIC DNA]</scope>
    <source>
        <strain evidence="1">57</strain>
        <tissue evidence="1">Leaf</tissue>
    </source>
</reference>
<accession>A0A7J8TQ79</accession>
<dbReference type="AlphaFoldDB" id="A0A7J8TQ79"/>
<sequence length="99" mass="11532">MVDNNTENDYRACMAISIDLRLPLISKLRVEGKVQRVEYENMPNVCYGYDYFGHMKEGDKKWKMTQELKQSSPTKLDRTVMLEAFGALMLVSHNPKRQS</sequence>
<evidence type="ECO:0000313" key="2">
    <source>
        <dbReference type="Proteomes" id="UP000593573"/>
    </source>
</evidence>
<name>A0A7J8TQ79_9ROSI</name>
<protein>
    <submittedName>
        <fullName evidence="1">Uncharacterized protein</fullName>
    </submittedName>
</protein>